<comment type="subcellular location">
    <subcellularLocation>
        <location evidence="1">Membrane</location>
        <topology evidence="1">Single-pass membrane protein</topology>
    </subcellularLocation>
</comment>
<feature type="transmembrane region" description="Helical" evidence="8">
    <location>
        <begin position="20"/>
        <end position="49"/>
    </location>
</feature>
<name>A0AAX6G5Q7_IRIPA</name>
<evidence type="ECO:0000256" key="5">
    <source>
        <dbReference type="ARBA" id="ARBA00022692"/>
    </source>
</evidence>
<keyword evidence="6 8" id="KW-1133">Transmembrane helix</keyword>
<evidence type="ECO:0000256" key="2">
    <source>
        <dbReference type="ARBA" id="ARBA00007647"/>
    </source>
</evidence>
<dbReference type="GO" id="GO:0016757">
    <property type="term" value="F:glycosyltransferase activity"/>
    <property type="evidence" value="ECO:0007669"/>
    <property type="project" value="UniProtKB-UniRule"/>
</dbReference>
<sequence>MLKMAKEKKEEEKKSSSNNIMVGVIWNCADIKFLMATLLIFFLLATLLIPFKPPFLSYSYSLSSLSCVSSSSNSSSSSSSLNRFLQNKTVEQQQEQQDSLVLKRSFATVGSAAYLFIQMGAYRGGPTTFAVIGLSSKPLHVYSNPDYACTWVPADNASASVSGQTYKILPDWGYGRVYTVVVVNCTFPSPVGADGSGGRLFVTATAGGGGGDAPAAVGEKFLALEEAPGSVNMSLYSAPPKHDYLYCGSPLYGGLSPQRVREWLAYHVKLFGEERSHFVIHDAGGVHPEVREVLRPWIERGVVTLQDVRDQERFDGYYHNQFLVVNDCLHRYRFTARWIFYFDVDEFIYVEPGLTLGTFMDSMSKYTQFTIEQMPMSSKLCLKEDAGKNGRMWGMEKLVYRDVKRGIRRDRKYVIQPRNAFAAGVHLSQNFDGKTTHKTEGKIKYFHYHGTIANRKEPCREFVNATELTFEGTPYVRDDTLRKLAGSVKMFEAKKIGSVLRRTRQ</sequence>
<protein>
    <recommendedName>
        <fullName evidence="8">Glycosyltransferase family 92 protein</fullName>
        <ecNumber evidence="8">2.4.1.-</ecNumber>
    </recommendedName>
</protein>
<keyword evidence="10" id="KW-1185">Reference proteome</keyword>
<evidence type="ECO:0000256" key="8">
    <source>
        <dbReference type="RuleBase" id="RU366017"/>
    </source>
</evidence>
<dbReference type="InterPro" id="IPR008166">
    <property type="entry name" value="Glyco_transf_92"/>
</dbReference>
<evidence type="ECO:0000256" key="4">
    <source>
        <dbReference type="ARBA" id="ARBA00022679"/>
    </source>
</evidence>
<gene>
    <name evidence="9" type="ORF">M6B38_128905</name>
</gene>
<dbReference type="GO" id="GO:0005737">
    <property type="term" value="C:cytoplasm"/>
    <property type="evidence" value="ECO:0007669"/>
    <property type="project" value="TreeGrafter"/>
</dbReference>
<dbReference type="PANTHER" id="PTHR21461:SF12">
    <property type="entry name" value="GALACTAN BETA-1,4-GALACTOSYLTRANSFERASE GALS2"/>
    <property type="match status" value="1"/>
</dbReference>
<evidence type="ECO:0000256" key="3">
    <source>
        <dbReference type="ARBA" id="ARBA00022676"/>
    </source>
</evidence>
<evidence type="ECO:0000256" key="7">
    <source>
        <dbReference type="ARBA" id="ARBA00023136"/>
    </source>
</evidence>
<dbReference type="AlphaFoldDB" id="A0AAX6G5Q7"/>
<dbReference type="PANTHER" id="PTHR21461">
    <property type="entry name" value="GLYCOSYLTRANSFERASE FAMILY 92 PROTEIN"/>
    <property type="match status" value="1"/>
</dbReference>
<evidence type="ECO:0000256" key="1">
    <source>
        <dbReference type="ARBA" id="ARBA00004167"/>
    </source>
</evidence>
<reference evidence="9" key="2">
    <citation type="submission" date="2023-04" db="EMBL/GenBank/DDBJ databases">
        <authorList>
            <person name="Bruccoleri R.E."/>
            <person name="Oakeley E.J."/>
            <person name="Faust A.-M."/>
            <person name="Dessus-Babus S."/>
            <person name="Altorfer M."/>
            <person name="Burckhardt D."/>
            <person name="Oertli M."/>
            <person name="Naumann U."/>
            <person name="Petersen F."/>
            <person name="Wong J."/>
        </authorList>
    </citation>
    <scope>NUCLEOTIDE SEQUENCE</scope>
    <source>
        <strain evidence="9">GSM-AAB239-AS_SAM_17_03QT</strain>
        <tissue evidence="9">Leaf</tissue>
    </source>
</reference>
<dbReference type="GO" id="GO:0016020">
    <property type="term" value="C:membrane"/>
    <property type="evidence" value="ECO:0007669"/>
    <property type="project" value="UniProtKB-SubCell"/>
</dbReference>
<comment type="caution">
    <text evidence="9">The sequence shown here is derived from an EMBL/GenBank/DDBJ whole genome shotgun (WGS) entry which is preliminary data.</text>
</comment>
<evidence type="ECO:0000313" key="9">
    <source>
        <dbReference type="EMBL" id="KAJ6823773.1"/>
    </source>
</evidence>
<dbReference type="Pfam" id="PF01697">
    <property type="entry name" value="Glyco_transf_92"/>
    <property type="match status" value="1"/>
</dbReference>
<dbReference type="EC" id="2.4.1.-" evidence="8"/>
<dbReference type="EMBL" id="JANAVB010022597">
    <property type="protein sequence ID" value="KAJ6823773.1"/>
    <property type="molecule type" value="Genomic_DNA"/>
</dbReference>
<proteinExistence type="inferred from homology"/>
<organism evidence="9 10">
    <name type="scientific">Iris pallida</name>
    <name type="common">Sweet iris</name>
    <dbReference type="NCBI Taxonomy" id="29817"/>
    <lineage>
        <taxon>Eukaryota</taxon>
        <taxon>Viridiplantae</taxon>
        <taxon>Streptophyta</taxon>
        <taxon>Embryophyta</taxon>
        <taxon>Tracheophyta</taxon>
        <taxon>Spermatophyta</taxon>
        <taxon>Magnoliopsida</taxon>
        <taxon>Liliopsida</taxon>
        <taxon>Asparagales</taxon>
        <taxon>Iridaceae</taxon>
        <taxon>Iridoideae</taxon>
        <taxon>Irideae</taxon>
        <taxon>Iris</taxon>
    </lineage>
</organism>
<keyword evidence="7 8" id="KW-0472">Membrane</keyword>
<dbReference type="Proteomes" id="UP001140949">
    <property type="component" value="Unassembled WGS sequence"/>
</dbReference>
<keyword evidence="3 8" id="KW-0328">Glycosyltransferase</keyword>
<keyword evidence="4 8" id="KW-0808">Transferase</keyword>
<evidence type="ECO:0000313" key="10">
    <source>
        <dbReference type="Proteomes" id="UP001140949"/>
    </source>
</evidence>
<evidence type="ECO:0000256" key="6">
    <source>
        <dbReference type="ARBA" id="ARBA00022989"/>
    </source>
</evidence>
<keyword evidence="5 8" id="KW-0812">Transmembrane</keyword>
<accession>A0AAX6G5Q7</accession>
<comment type="similarity">
    <text evidence="2 8">Belongs to the glycosyltransferase 92 family.</text>
</comment>
<reference evidence="9" key="1">
    <citation type="journal article" date="2023" name="GigaByte">
        <title>Genome assembly of the bearded iris, Iris pallida Lam.</title>
        <authorList>
            <person name="Bruccoleri R.E."/>
            <person name="Oakeley E.J."/>
            <person name="Faust A.M.E."/>
            <person name="Altorfer M."/>
            <person name="Dessus-Babus S."/>
            <person name="Burckhardt D."/>
            <person name="Oertli M."/>
            <person name="Naumann U."/>
            <person name="Petersen F."/>
            <person name="Wong J."/>
        </authorList>
    </citation>
    <scope>NUCLEOTIDE SEQUENCE</scope>
    <source>
        <strain evidence="9">GSM-AAB239-AS_SAM_17_03QT</strain>
    </source>
</reference>